<organism evidence="1">
    <name type="scientific">marine sediment metagenome</name>
    <dbReference type="NCBI Taxonomy" id="412755"/>
    <lineage>
        <taxon>unclassified sequences</taxon>
        <taxon>metagenomes</taxon>
        <taxon>ecological metagenomes</taxon>
    </lineage>
</organism>
<gene>
    <name evidence="1" type="ORF">S06H3_21205</name>
</gene>
<dbReference type="InterPro" id="IPR036388">
    <property type="entry name" value="WH-like_DNA-bd_sf"/>
</dbReference>
<reference evidence="1" key="1">
    <citation type="journal article" date="2014" name="Front. Microbiol.">
        <title>High frequency of phylogenetically diverse reductive dehalogenase-homologous genes in deep subseafloor sedimentary metagenomes.</title>
        <authorList>
            <person name="Kawai M."/>
            <person name="Futagami T."/>
            <person name="Toyoda A."/>
            <person name="Takaki Y."/>
            <person name="Nishi S."/>
            <person name="Hori S."/>
            <person name="Arai W."/>
            <person name="Tsubouchi T."/>
            <person name="Morono Y."/>
            <person name="Uchiyama I."/>
            <person name="Ito T."/>
            <person name="Fujiyama A."/>
            <person name="Inagaki F."/>
            <person name="Takami H."/>
        </authorList>
    </citation>
    <scope>NUCLEOTIDE SEQUENCE</scope>
    <source>
        <strain evidence="1">Expedition CK06-06</strain>
    </source>
</reference>
<dbReference type="Gene3D" id="1.10.10.10">
    <property type="entry name" value="Winged helix-like DNA-binding domain superfamily/Winged helix DNA-binding domain"/>
    <property type="match status" value="1"/>
</dbReference>
<accession>X1KBK8</accession>
<comment type="caution">
    <text evidence="1">The sequence shown here is derived from an EMBL/GenBank/DDBJ whole genome shotgun (WGS) entry which is preliminary data.</text>
</comment>
<proteinExistence type="predicted"/>
<dbReference type="EMBL" id="BARV01011102">
    <property type="protein sequence ID" value="GAI03978.1"/>
    <property type="molecule type" value="Genomic_DNA"/>
</dbReference>
<sequence length="90" mass="10330">MEVAGRIVEAILNYMKEGKSVKRADIKDKFGLEEEDAEQILQFLVTLKLIGIDRNEVLQVYKKVNMVKLKLMGEDDQIKITEFGLGFLQL</sequence>
<evidence type="ECO:0000313" key="1">
    <source>
        <dbReference type="EMBL" id="GAI03978.1"/>
    </source>
</evidence>
<name>X1KBK8_9ZZZZ</name>
<protein>
    <submittedName>
        <fullName evidence="1">Uncharacterized protein</fullName>
    </submittedName>
</protein>
<dbReference type="AlphaFoldDB" id="X1KBK8"/>